<evidence type="ECO:0000256" key="4">
    <source>
        <dbReference type="ARBA" id="ARBA00022857"/>
    </source>
</evidence>
<dbReference type="PANTHER" id="PTHR44154">
    <property type="entry name" value="QUINONE OXIDOREDUCTASE"/>
    <property type="match status" value="1"/>
</dbReference>
<keyword evidence="8" id="KW-1185">Reference proteome</keyword>
<dbReference type="EMBL" id="JAKFHA010000039">
    <property type="protein sequence ID" value="MCF2532830.1"/>
    <property type="molecule type" value="Genomic_DNA"/>
</dbReference>
<dbReference type="CDD" id="cd05289">
    <property type="entry name" value="MDR_like_2"/>
    <property type="match status" value="1"/>
</dbReference>
<dbReference type="PROSITE" id="PS01162">
    <property type="entry name" value="QOR_ZETA_CRYSTAL"/>
    <property type="match status" value="1"/>
</dbReference>
<dbReference type="SMART" id="SM00829">
    <property type="entry name" value="PKS_ER"/>
    <property type="match status" value="1"/>
</dbReference>
<dbReference type="AlphaFoldDB" id="A0AA41U4E8"/>
<dbReference type="SUPFAM" id="SSF51735">
    <property type="entry name" value="NAD(P)-binding Rossmann-fold domains"/>
    <property type="match status" value="1"/>
</dbReference>
<sequence>MSRAVQFTDYGSTDVLEVVEVPEEQLPQPGPGQVRIRAEAIGVNPLDWKIRSGVLSAVFPVAFPHVPGQDVAGVVDAVGEGVTAWSVGDEVFGMAARTYADHVVADADRLAAKPADMPWALAGALPTAADAAYRALAEVGIDEGAGTGAGDTVLVHAAAGGVGTLALQFARAAGARAIGTASEGNHDYVRSLGAEPVAYGPGLADRVRAVSAHGVDAAVDFIGGGVLADSVALAGGPDRVISIVDPVDAGANGVRFSSGHGGEDYLLRALAKAAHLHTAGTLTLPLAEVYPLEEAAAAHKASETGRIRGKLVLVTR</sequence>
<evidence type="ECO:0000256" key="5">
    <source>
        <dbReference type="ARBA" id="ARBA00022884"/>
    </source>
</evidence>
<dbReference type="PANTHER" id="PTHR44154:SF1">
    <property type="entry name" value="QUINONE OXIDOREDUCTASE"/>
    <property type="match status" value="1"/>
</dbReference>
<dbReference type="Gene3D" id="3.40.50.720">
    <property type="entry name" value="NAD(P)-binding Rossmann-like Domain"/>
    <property type="match status" value="1"/>
</dbReference>
<dbReference type="RefSeq" id="WP_235057604.1">
    <property type="nucleotide sequence ID" value="NZ_JAKFHA010000039.1"/>
</dbReference>
<dbReference type="GO" id="GO:0003723">
    <property type="term" value="F:RNA binding"/>
    <property type="evidence" value="ECO:0007669"/>
    <property type="project" value="UniProtKB-KW"/>
</dbReference>
<dbReference type="Pfam" id="PF13602">
    <property type="entry name" value="ADH_zinc_N_2"/>
    <property type="match status" value="1"/>
</dbReference>
<dbReference type="Pfam" id="PF08240">
    <property type="entry name" value="ADH_N"/>
    <property type="match status" value="1"/>
</dbReference>
<comment type="subcellular location">
    <subcellularLocation>
        <location evidence="1">Cytoplasm</location>
    </subcellularLocation>
</comment>
<accession>A0AA41U4E8</accession>
<evidence type="ECO:0000256" key="3">
    <source>
        <dbReference type="ARBA" id="ARBA00022490"/>
    </source>
</evidence>
<dbReference type="GO" id="GO:0008270">
    <property type="term" value="F:zinc ion binding"/>
    <property type="evidence" value="ECO:0007669"/>
    <property type="project" value="InterPro"/>
</dbReference>
<evidence type="ECO:0000259" key="6">
    <source>
        <dbReference type="SMART" id="SM00829"/>
    </source>
</evidence>
<comment type="subunit">
    <text evidence="2">Homotetramer.</text>
</comment>
<name>A0AA41U4E8_9ACTN</name>
<dbReference type="InterPro" id="IPR013154">
    <property type="entry name" value="ADH-like_N"/>
</dbReference>
<dbReference type="SUPFAM" id="SSF50129">
    <property type="entry name" value="GroES-like"/>
    <property type="match status" value="1"/>
</dbReference>
<dbReference type="InterPro" id="IPR020843">
    <property type="entry name" value="ER"/>
</dbReference>
<dbReference type="Proteomes" id="UP001165378">
    <property type="component" value="Unassembled WGS sequence"/>
</dbReference>
<dbReference type="InterPro" id="IPR002364">
    <property type="entry name" value="Quin_OxRdtase/zeta-crystal_CS"/>
</dbReference>
<keyword evidence="5" id="KW-0694">RNA-binding</keyword>
<evidence type="ECO:0000313" key="8">
    <source>
        <dbReference type="Proteomes" id="UP001165378"/>
    </source>
</evidence>
<dbReference type="GO" id="GO:0016491">
    <property type="term" value="F:oxidoreductase activity"/>
    <property type="evidence" value="ECO:0007669"/>
    <property type="project" value="InterPro"/>
</dbReference>
<evidence type="ECO:0000256" key="1">
    <source>
        <dbReference type="ARBA" id="ARBA00004496"/>
    </source>
</evidence>
<dbReference type="InterPro" id="IPR036291">
    <property type="entry name" value="NAD(P)-bd_dom_sf"/>
</dbReference>
<dbReference type="InterPro" id="IPR051603">
    <property type="entry name" value="Zinc-ADH_QOR/CCCR"/>
</dbReference>
<reference evidence="7" key="1">
    <citation type="submission" date="2022-01" db="EMBL/GenBank/DDBJ databases">
        <title>Genome-Based Taxonomic Classification of the Phylum Actinobacteria.</title>
        <authorList>
            <person name="Gao Y."/>
        </authorList>
    </citation>
    <scope>NUCLEOTIDE SEQUENCE</scope>
    <source>
        <strain evidence="7">KLBMP 8922</strain>
    </source>
</reference>
<keyword evidence="4" id="KW-0521">NADP</keyword>
<keyword evidence="3" id="KW-0963">Cytoplasm</keyword>
<organism evidence="7 8">
    <name type="scientific">Yinghuangia soli</name>
    <dbReference type="NCBI Taxonomy" id="2908204"/>
    <lineage>
        <taxon>Bacteria</taxon>
        <taxon>Bacillati</taxon>
        <taxon>Actinomycetota</taxon>
        <taxon>Actinomycetes</taxon>
        <taxon>Kitasatosporales</taxon>
        <taxon>Streptomycetaceae</taxon>
        <taxon>Yinghuangia</taxon>
    </lineage>
</organism>
<dbReference type="Gene3D" id="3.90.180.10">
    <property type="entry name" value="Medium-chain alcohol dehydrogenases, catalytic domain"/>
    <property type="match status" value="1"/>
</dbReference>
<evidence type="ECO:0000256" key="2">
    <source>
        <dbReference type="ARBA" id="ARBA00011881"/>
    </source>
</evidence>
<gene>
    <name evidence="7" type="ORF">LZ495_37235</name>
</gene>
<evidence type="ECO:0000313" key="7">
    <source>
        <dbReference type="EMBL" id="MCF2532830.1"/>
    </source>
</evidence>
<proteinExistence type="predicted"/>
<protein>
    <submittedName>
        <fullName evidence="7">NADP-dependent oxidoreductase</fullName>
    </submittedName>
</protein>
<feature type="domain" description="Enoyl reductase (ER)" evidence="6">
    <location>
        <begin position="11"/>
        <end position="313"/>
    </location>
</feature>
<dbReference type="GO" id="GO:0005737">
    <property type="term" value="C:cytoplasm"/>
    <property type="evidence" value="ECO:0007669"/>
    <property type="project" value="UniProtKB-SubCell"/>
</dbReference>
<comment type="caution">
    <text evidence="7">The sequence shown here is derived from an EMBL/GenBank/DDBJ whole genome shotgun (WGS) entry which is preliminary data.</text>
</comment>
<dbReference type="InterPro" id="IPR011032">
    <property type="entry name" value="GroES-like_sf"/>
</dbReference>